<keyword evidence="2" id="KW-1133">Transmembrane helix</keyword>
<sequence length="457" mass="46686">MSVELLVAMNASCGACASLGPPPSAILTLPPPPLPAFLKAGAGAAAGDADEDQPCDLQAVQGLGGLPQTCDWSGGRAGAPGVEYVELPRQIGGMGVGADDDTWFLVLVSCSAGVLLLGAILAVVLMRCRQGRGSKCVLSLDPSTLDGHGGKSSKLVGGEVLYPDPRALWAALTPSGGTQHFVGPSSQHGGAPALVPAPVVTVPPHLKLTQRHLTAPSPPPSPAPPAVSAEPEYALPLTAGPPPLEPPPPPPVRLAAFTPPPPPPAPQAHGTHGRHKHPRQHGHVNKMATLSHHASFGAGLVADANSSFDNSGFVDSDDQLLGGDLHDGGNGYSAALGALGYYHTVGGSRRGLHVGVLRPKVSSPTRIANPNLPPLNLHPTATGASTLGGSSPSGTSGSGQSRRSLRRAGAGRDAREVREAREAAREARHAAERERERESRHGADRYNHHASSGTLAL</sequence>
<evidence type="ECO:0000313" key="4">
    <source>
        <dbReference type="Proteomes" id="UP001219518"/>
    </source>
</evidence>
<organism evidence="3 4">
    <name type="scientific">Frankliniella fusca</name>
    <dbReference type="NCBI Taxonomy" id="407009"/>
    <lineage>
        <taxon>Eukaryota</taxon>
        <taxon>Metazoa</taxon>
        <taxon>Ecdysozoa</taxon>
        <taxon>Arthropoda</taxon>
        <taxon>Hexapoda</taxon>
        <taxon>Insecta</taxon>
        <taxon>Pterygota</taxon>
        <taxon>Neoptera</taxon>
        <taxon>Paraneoptera</taxon>
        <taxon>Thysanoptera</taxon>
        <taxon>Terebrantia</taxon>
        <taxon>Thripoidea</taxon>
        <taxon>Thripidae</taxon>
        <taxon>Frankliniella</taxon>
    </lineage>
</organism>
<evidence type="ECO:0000256" key="1">
    <source>
        <dbReference type="SAM" id="MobiDB-lite"/>
    </source>
</evidence>
<proteinExistence type="predicted"/>
<feature type="compositionally biased region" description="Pro residues" evidence="1">
    <location>
        <begin position="216"/>
        <end position="225"/>
    </location>
</feature>
<dbReference type="PANTHER" id="PTHR23330:SF9">
    <property type="entry name" value="PROLINE-RICH PROTEIN 11"/>
    <property type="match status" value="1"/>
</dbReference>
<evidence type="ECO:0000256" key="2">
    <source>
        <dbReference type="SAM" id="Phobius"/>
    </source>
</evidence>
<reference evidence="3" key="1">
    <citation type="submission" date="2021-07" db="EMBL/GenBank/DDBJ databases">
        <authorList>
            <person name="Catto M.A."/>
            <person name="Jacobson A."/>
            <person name="Kennedy G."/>
            <person name="Labadie P."/>
            <person name="Hunt B.G."/>
            <person name="Srinivasan R."/>
        </authorList>
    </citation>
    <scope>NUCLEOTIDE SEQUENCE</scope>
    <source>
        <strain evidence="3">PL_HMW_Pooled</strain>
        <tissue evidence="3">Head</tissue>
    </source>
</reference>
<dbReference type="Proteomes" id="UP001219518">
    <property type="component" value="Unassembled WGS sequence"/>
</dbReference>
<feature type="compositionally biased region" description="Low complexity" evidence="1">
    <location>
        <begin position="226"/>
        <end position="238"/>
    </location>
</feature>
<dbReference type="AlphaFoldDB" id="A0AAE1LPT3"/>
<protein>
    <submittedName>
        <fullName evidence="3">Protein FAM186A</fullName>
    </submittedName>
</protein>
<feature type="region of interest" description="Disordered" evidence="1">
    <location>
        <begin position="363"/>
        <end position="457"/>
    </location>
</feature>
<feature type="compositionally biased region" description="Basic and acidic residues" evidence="1">
    <location>
        <begin position="410"/>
        <end position="447"/>
    </location>
</feature>
<feature type="compositionally biased region" description="Pro residues" evidence="1">
    <location>
        <begin position="239"/>
        <end position="266"/>
    </location>
</feature>
<keyword evidence="2" id="KW-0812">Transmembrane</keyword>
<feature type="transmembrane region" description="Helical" evidence="2">
    <location>
        <begin position="103"/>
        <end position="125"/>
    </location>
</feature>
<dbReference type="EMBL" id="JAHWGI010001240">
    <property type="protein sequence ID" value="KAK3925897.1"/>
    <property type="molecule type" value="Genomic_DNA"/>
</dbReference>
<feature type="compositionally biased region" description="Low complexity" evidence="1">
    <location>
        <begin position="374"/>
        <end position="402"/>
    </location>
</feature>
<keyword evidence="4" id="KW-1185">Reference proteome</keyword>
<gene>
    <name evidence="3" type="ORF">KUF71_014146</name>
</gene>
<reference evidence="3" key="2">
    <citation type="journal article" date="2023" name="BMC Genomics">
        <title>Pest status, molecular evolution, and epigenetic factors derived from the genome assembly of Frankliniella fusca, a thysanopteran phytovirus vector.</title>
        <authorList>
            <person name="Catto M.A."/>
            <person name="Labadie P.E."/>
            <person name="Jacobson A.L."/>
            <person name="Kennedy G.G."/>
            <person name="Srinivasan R."/>
            <person name="Hunt B.G."/>
        </authorList>
    </citation>
    <scope>NUCLEOTIDE SEQUENCE</scope>
    <source>
        <strain evidence="3">PL_HMW_Pooled</strain>
    </source>
</reference>
<dbReference type="PANTHER" id="PTHR23330">
    <property type="entry name" value="P300 TRANSCRIPTIONAL COFACTOR JMY-RELATED"/>
    <property type="match status" value="1"/>
</dbReference>
<evidence type="ECO:0000313" key="3">
    <source>
        <dbReference type="EMBL" id="KAK3925897.1"/>
    </source>
</evidence>
<keyword evidence="2" id="KW-0472">Membrane</keyword>
<feature type="region of interest" description="Disordered" evidence="1">
    <location>
        <begin position="211"/>
        <end position="281"/>
    </location>
</feature>
<accession>A0AAE1LPT3</accession>
<feature type="compositionally biased region" description="Basic residues" evidence="1">
    <location>
        <begin position="271"/>
        <end position="281"/>
    </location>
</feature>
<comment type="caution">
    <text evidence="3">The sequence shown here is derived from an EMBL/GenBank/DDBJ whole genome shotgun (WGS) entry which is preliminary data.</text>
</comment>
<name>A0AAE1LPT3_9NEOP</name>